<dbReference type="PATRIC" id="fig|76936.10.peg.469"/>
<dbReference type="RefSeq" id="WP_052082077.1">
    <property type="nucleotide sequence ID" value="NZ_CAJTQN010000006.1"/>
</dbReference>
<proteinExistence type="predicted"/>
<dbReference type="AlphaFoldDB" id="A0A0S4PUM2"/>
<accession>A0A0S4PUM2</accession>
<reference evidence="6" key="2">
    <citation type="submission" date="2015-11" db="EMBL/GenBank/DDBJ databases">
        <authorList>
            <person name="Anvar S.Y."/>
        </authorList>
    </citation>
    <scope>NUCLEOTIDE SEQUENCE [LARGE SCALE GENOMIC DNA]</scope>
</reference>
<reference evidence="4 5" key="1">
    <citation type="journal article" date="2014" name="Genome Announc.">
        <title>Draft genome sequences of eight enterohepatic helicobacter species isolated from both laboratory and wild rodents.</title>
        <authorList>
            <person name="Sheh A."/>
            <person name="Shen Z."/>
            <person name="Fox J.G."/>
        </authorList>
    </citation>
    <scope>NUCLEOTIDE SEQUENCE [LARGE SCALE GENOMIC DNA]</scope>
    <source>
        <strain evidence="4 5">MIT 98-6810</strain>
    </source>
</reference>
<feature type="signal peptide" evidence="1">
    <location>
        <begin position="1"/>
        <end position="18"/>
    </location>
</feature>
<dbReference type="OrthoDB" id="517560at2"/>
<evidence type="ECO:0000256" key="1">
    <source>
        <dbReference type="SAM" id="SignalP"/>
    </source>
</evidence>
<name>A0A0S4PUM2_9HELI</name>
<reference evidence="3" key="3">
    <citation type="submission" date="2015-11" db="EMBL/GenBank/DDBJ databases">
        <authorList>
            <person name="Zhang Y."/>
            <person name="Guo Z."/>
        </authorList>
    </citation>
    <scope>NUCLEOTIDE SEQUENCE</scope>
    <source>
        <strain evidence="3">1</strain>
    </source>
</reference>
<gene>
    <name evidence="3" type="ORF">BN2458_PEG0481</name>
    <name evidence="4" type="ORF">LS75_000825</name>
</gene>
<evidence type="ECO:0000313" key="5">
    <source>
        <dbReference type="Proteomes" id="UP000029925"/>
    </source>
</evidence>
<dbReference type="KEGG" id="hty:BN2458_PEG0481"/>
<dbReference type="EMBL" id="JRPF02000001">
    <property type="protein sequence ID" value="TLD79517.1"/>
    <property type="molecule type" value="Genomic_DNA"/>
</dbReference>
<dbReference type="EMBL" id="LN907858">
    <property type="protein sequence ID" value="CUU39367.1"/>
    <property type="molecule type" value="Genomic_DNA"/>
</dbReference>
<evidence type="ECO:0000313" key="3">
    <source>
        <dbReference type="EMBL" id="CUU39367.1"/>
    </source>
</evidence>
<dbReference type="Pfam" id="PF03713">
    <property type="entry name" value="DUF305"/>
    <property type="match status" value="1"/>
</dbReference>
<dbReference type="Proteomes" id="UP000064525">
    <property type="component" value="Chromosome I"/>
</dbReference>
<dbReference type="GeneID" id="78150786"/>
<dbReference type="InterPro" id="IPR005183">
    <property type="entry name" value="DUF305_CopM-like"/>
</dbReference>
<organism evidence="3 6">
    <name type="scientific">Helicobacter typhlonius</name>
    <dbReference type="NCBI Taxonomy" id="76936"/>
    <lineage>
        <taxon>Bacteria</taxon>
        <taxon>Pseudomonadati</taxon>
        <taxon>Campylobacterota</taxon>
        <taxon>Epsilonproteobacteria</taxon>
        <taxon>Campylobacterales</taxon>
        <taxon>Helicobacteraceae</taxon>
        <taxon>Helicobacter</taxon>
    </lineage>
</organism>
<dbReference type="STRING" id="76936.BN2458_PEG0481"/>
<evidence type="ECO:0000313" key="6">
    <source>
        <dbReference type="Proteomes" id="UP000064525"/>
    </source>
</evidence>
<evidence type="ECO:0000259" key="2">
    <source>
        <dbReference type="Pfam" id="PF03713"/>
    </source>
</evidence>
<keyword evidence="5" id="KW-1185">Reference proteome</keyword>
<dbReference type="InterPro" id="IPR012347">
    <property type="entry name" value="Ferritin-like"/>
</dbReference>
<protein>
    <submittedName>
        <fullName evidence="4">DUF305 domain-containing protein</fullName>
    </submittedName>
</protein>
<dbReference type="Gene3D" id="1.20.1260.10">
    <property type="match status" value="1"/>
</dbReference>
<evidence type="ECO:0000313" key="4">
    <source>
        <dbReference type="EMBL" id="TLD79517.1"/>
    </source>
</evidence>
<sequence>MRILSCLFACMITCTLFAHNVMPVQNPDSTQMREILLQSIEDDNFNSGDNLDLNYLRTLMVYLQGAADTSTFFIKHSTHKKTLDIAQNITKSYKNEIATLTSLLPQIAEQKRLYSPKEATLFNNQNINNKTTLIETLDGLDLGRNISTNFVLMLTPYQQHIVSISKAILQYTQIEEIKAIAEQMLATHEQILQSLQALAPPTKK</sequence>
<feature type="chain" id="PRO_5044546863" evidence="1">
    <location>
        <begin position="19"/>
        <end position="204"/>
    </location>
</feature>
<dbReference type="Proteomes" id="UP000029925">
    <property type="component" value="Unassembled WGS sequence"/>
</dbReference>
<keyword evidence="1" id="KW-0732">Signal</keyword>
<feature type="domain" description="DUF305" evidence="2">
    <location>
        <begin position="52"/>
        <end position="198"/>
    </location>
</feature>